<gene>
    <name evidence="2" type="ORF">AA106556_1071</name>
</gene>
<dbReference type="Pfam" id="PF01546">
    <property type="entry name" value="Peptidase_M20"/>
    <property type="match status" value="1"/>
</dbReference>
<dbReference type="PANTHER" id="PTHR11014:SF63">
    <property type="entry name" value="METALLOPEPTIDASE, PUTATIVE (AFU_ORTHOLOGUE AFUA_6G09600)-RELATED"/>
    <property type="match status" value="1"/>
</dbReference>
<evidence type="ECO:0000313" key="2">
    <source>
        <dbReference type="EMBL" id="GBR46320.1"/>
    </source>
</evidence>
<dbReference type="SUPFAM" id="SSF53187">
    <property type="entry name" value="Zn-dependent exopeptidases"/>
    <property type="match status" value="1"/>
</dbReference>
<evidence type="ECO:0000256" key="1">
    <source>
        <dbReference type="ARBA" id="ARBA00022801"/>
    </source>
</evidence>
<comment type="caution">
    <text evidence="2">The sequence shown here is derived from an EMBL/GenBank/DDBJ whole genome shotgun (WGS) entry which is preliminary data.</text>
</comment>
<protein>
    <recommendedName>
        <fullName evidence="4">Amidohydrolase</fullName>
    </recommendedName>
</protein>
<evidence type="ECO:0000313" key="3">
    <source>
        <dbReference type="Proteomes" id="UP001062443"/>
    </source>
</evidence>
<evidence type="ECO:0008006" key="4">
    <source>
        <dbReference type="Google" id="ProtNLM"/>
    </source>
</evidence>
<dbReference type="InterPro" id="IPR017439">
    <property type="entry name" value="Amidohydrolase"/>
</dbReference>
<organism evidence="2 3">
    <name type="scientific">Neokomagataea tanensis NBRC 106556</name>
    <dbReference type="NCBI Taxonomy" id="1223519"/>
    <lineage>
        <taxon>Bacteria</taxon>
        <taxon>Pseudomonadati</taxon>
        <taxon>Pseudomonadota</taxon>
        <taxon>Alphaproteobacteria</taxon>
        <taxon>Acetobacterales</taxon>
        <taxon>Acetobacteraceae</taxon>
        <taxon>Neokomagataea</taxon>
    </lineage>
</organism>
<dbReference type="InterPro" id="IPR002933">
    <property type="entry name" value="Peptidase_M20"/>
</dbReference>
<name>A0ABQ0QIS2_9PROT</name>
<keyword evidence="1" id="KW-0378">Hydrolase</keyword>
<dbReference type="Proteomes" id="UP001062443">
    <property type="component" value="Unassembled WGS sequence"/>
</dbReference>
<proteinExistence type="predicted"/>
<dbReference type="PANTHER" id="PTHR11014">
    <property type="entry name" value="PEPTIDASE M20 FAMILY MEMBER"/>
    <property type="match status" value="1"/>
</dbReference>
<dbReference type="EMBL" id="BAQB01000012">
    <property type="protein sequence ID" value="GBR46320.1"/>
    <property type="molecule type" value="Genomic_DNA"/>
</dbReference>
<reference evidence="2" key="1">
    <citation type="submission" date="2013-04" db="EMBL/GenBank/DDBJ databases">
        <title>The genome sequencing project of 58 acetic acid bacteria.</title>
        <authorList>
            <person name="Okamoto-Kainuma A."/>
            <person name="Ishikawa M."/>
            <person name="Umino S."/>
            <person name="Koizumi Y."/>
            <person name="Shiwa Y."/>
            <person name="Yoshikawa H."/>
            <person name="Matsutani M."/>
            <person name="Matsushita K."/>
        </authorList>
    </citation>
    <scope>NUCLEOTIDE SEQUENCE</scope>
    <source>
        <strain evidence="2">NBRC 106556</strain>
    </source>
</reference>
<accession>A0ABQ0QIS2</accession>
<dbReference type="Gene3D" id="3.40.630.10">
    <property type="entry name" value="Zn peptidases"/>
    <property type="match status" value="1"/>
</dbReference>
<keyword evidence="3" id="KW-1185">Reference proteome</keyword>
<sequence length="121" mass="13166">MTRLAEGLAHTHEVTIAIEFYQPYPVTVNTTDEMALALSAMRSAVGAQGTVISNMKPSMASEDFGFMLQKRPGTFVMLGNGSSAPLHSPDYDFDDTIIPQGIAYWVALAHACLRTNKDTEL</sequence>